<accession>A0A1D9L2V1</accession>
<feature type="region of interest" description="Disordered" evidence="11">
    <location>
        <begin position="193"/>
        <end position="213"/>
    </location>
</feature>
<name>A0A1D9L2V1_9ACTN</name>
<dbReference type="InterPro" id="IPR001872">
    <property type="entry name" value="Peptidase_A8"/>
</dbReference>
<feature type="active site" evidence="9">
    <location>
        <position position="159"/>
    </location>
</feature>
<comment type="catalytic activity">
    <reaction evidence="9">
        <text>Release of signal peptides from bacterial membrane prolipoproteins. Hydrolyzes -Xaa-Yaa-Zaa-|-(S,diacylglyceryl)Cys-, in which Xaa is hydrophobic (preferably Leu), and Yaa (Ala or Ser) and Zaa (Gly or Ala) have small, neutral side chains.</text>
        <dbReference type="EC" id="3.4.23.36"/>
    </reaction>
</comment>
<comment type="function">
    <text evidence="9">This protein specifically catalyzes the removal of signal peptides from prolipoproteins.</text>
</comment>
<keyword evidence="3 9" id="KW-0645">Protease</keyword>
<dbReference type="PANTHER" id="PTHR33695">
    <property type="entry name" value="LIPOPROTEIN SIGNAL PEPTIDASE"/>
    <property type="match status" value="1"/>
</dbReference>
<dbReference type="PANTHER" id="PTHR33695:SF1">
    <property type="entry name" value="LIPOPROTEIN SIGNAL PEPTIDASE"/>
    <property type="match status" value="1"/>
</dbReference>
<evidence type="ECO:0000313" key="12">
    <source>
        <dbReference type="EMBL" id="AOZ45584.1"/>
    </source>
</evidence>
<evidence type="ECO:0000256" key="4">
    <source>
        <dbReference type="ARBA" id="ARBA00022692"/>
    </source>
</evidence>
<dbReference type="HAMAP" id="MF_00161">
    <property type="entry name" value="LspA"/>
    <property type="match status" value="1"/>
</dbReference>
<keyword evidence="6 9" id="KW-0378">Hydrolase</keyword>
<feature type="region of interest" description="Disordered" evidence="11">
    <location>
        <begin position="1"/>
        <end position="21"/>
    </location>
</feature>
<evidence type="ECO:0000313" key="13">
    <source>
        <dbReference type="Proteomes" id="UP000178666"/>
    </source>
</evidence>
<keyword evidence="4 9" id="KW-0812">Transmembrane</keyword>
<evidence type="ECO:0000256" key="1">
    <source>
        <dbReference type="ARBA" id="ARBA00006139"/>
    </source>
</evidence>
<feature type="transmembrane region" description="Helical" evidence="9">
    <location>
        <begin position="91"/>
        <end position="119"/>
    </location>
</feature>
<proteinExistence type="inferred from homology"/>
<feature type="transmembrane region" description="Helical" evidence="9">
    <location>
        <begin position="126"/>
        <end position="143"/>
    </location>
</feature>
<protein>
    <recommendedName>
        <fullName evidence="9">Lipoprotein signal peptidase</fullName>
        <ecNumber evidence="9">3.4.23.36</ecNumber>
    </recommendedName>
    <alternativeName>
        <fullName evidence="9">Prolipoprotein signal peptidase</fullName>
    </alternativeName>
    <alternativeName>
        <fullName evidence="9">Signal peptidase II</fullName>
        <shortName evidence="9">SPase II</shortName>
    </alternativeName>
</protein>
<keyword evidence="5 9" id="KW-0064">Aspartyl protease</keyword>
<evidence type="ECO:0000256" key="9">
    <source>
        <dbReference type="HAMAP-Rule" id="MF_00161"/>
    </source>
</evidence>
<dbReference type="EMBL" id="CP015970">
    <property type="protein sequence ID" value="AOZ45584.1"/>
    <property type="molecule type" value="Genomic_DNA"/>
</dbReference>
<dbReference type="EC" id="3.4.23.36" evidence="9"/>
<evidence type="ECO:0000256" key="10">
    <source>
        <dbReference type="RuleBase" id="RU004181"/>
    </source>
</evidence>
<feature type="active site" evidence="9">
    <location>
        <position position="173"/>
    </location>
</feature>
<evidence type="ECO:0000256" key="3">
    <source>
        <dbReference type="ARBA" id="ARBA00022670"/>
    </source>
</evidence>
<organism evidence="12 13">
    <name type="scientific">Acidipropionibacterium acidipropionici</name>
    <dbReference type="NCBI Taxonomy" id="1748"/>
    <lineage>
        <taxon>Bacteria</taxon>
        <taxon>Bacillati</taxon>
        <taxon>Actinomycetota</taxon>
        <taxon>Actinomycetes</taxon>
        <taxon>Propionibacteriales</taxon>
        <taxon>Propionibacteriaceae</taxon>
        <taxon>Acidipropionibacterium</taxon>
    </lineage>
</organism>
<evidence type="ECO:0000256" key="5">
    <source>
        <dbReference type="ARBA" id="ARBA00022750"/>
    </source>
</evidence>
<comment type="similarity">
    <text evidence="1 9 10">Belongs to the peptidase A8 family.</text>
</comment>
<dbReference type="Proteomes" id="UP000178666">
    <property type="component" value="Chromosome"/>
</dbReference>
<reference evidence="12 13" key="1">
    <citation type="journal article" date="2016" name="Plant Dis.">
        <title>Improved production of propionic acid using genome shuffling.</title>
        <authorList>
            <person name="Luna-Flores C.H."/>
            <person name="Palfreyman R.W."/>
            <person name="Kromer J.O."/>
            <person name="Nielsen L.K."/>
            <person name="Marcellin E."/>
        </authorList>
    </citation>
    <scope>NUCLEOTIDE SEQUENCE [LARGE SCALE GENOMIC DNA]</scope>
    <source>
        <strain evidence="12 13">F3E8</strain>
    </source>
</reference>
<sequence>MRRLQAARRAPVSPATTTAGEGRARAVATDGSVLSGARLRTWRWAAVATAVLGLALDQITKALAVTRLDPADPPGYLGGLLHLQLLRNSGAAFSMGSGATVVISLFAAAALVVVAVVVLPRARHRWSLVACGMLLAGVSGNLTDRLLRAPGVLRGHVVDFFALPHFAVFNVADIFITATAVLVIAMSFFGGDSASGERPQGSGGADDGREGSR</sequence>
<evidence type="ECO:0000256" key="7">
    <source>
        <dbReference type="ARBA" id="ARBA00022989"/>
    </source>
</evidence>
<keyword evidence="2 9" id="KW-1003">Cell membrane</keyword>
<evidence type="ECO:0000256" key="8">
    <source>
        <dbReference type="ARBA" id="ARBA00023136"/>
    </source>
</evidence>
<comment type="pathway">
    <text evidence="9">Protein modification; lipoprotein biosynthesis (signal peptide cleavage).</text>
</comment>
<gene>
    <name evidence="9" type="primary">lspA</name>
    <name evidence="12" type="ORF">A8L58_01375</name>
</gene>
<evidence type="ECO:0000256" key="6">
    <source>
        <dbReference type="ARBA" id="ARBA00022801"/>
    </source>
</evidence>
<feature type="transmembrane region" description="Helical" evidence="9">
    <location>
        <begin position="44"/>
        <end position="64"/>
    </location>
</feature>
<evidence type="ECO:0000256" key="2">
    <source>
        <dbReference type="ARBA" id="ARBA00022475"/>
    </source>
</evidence>
<dbReference type="PRINTS" id="PR00781">
    <property type="entry name" value="LIPOSIGPTASE"/>
</dbReference>
<evidence type="ECO:0000256" key="11">
    <source>
        <dbReference type="SAM" id="MobiDB-lite"/>
    </source>
</evidence>
<dbReference type="Pfam" id="PF01252">
    <property type="entry name" value="Peptidase_A8"/>
    <property type="match status" value="1"/>
</dbReference>
<keyword evidence="7 9" id="KW-1133">Transmembrane helix</keyword>
<keyword evidence="8 9" id="KW-0472">Membrane</keyword>
<comment type="subcellular location">
    <subcellularLocation>
        <location evidence="9">Cell membrane</location>
        <topology evidence="9">Multi-pass membrane protein</topology>
    </subcellularLocation>
</comment>
<feature type="transmembrane region" description="Helical" evidence="9">
    <location>
        <begin position="163"/>
        <end position="189"/>
    </location>
</feature>
<keyword evidence="13" id="KW-1185">Reference proteome</keyword>